<dbReference type="PROSITE" id="PS50111">
    <property type="entry name" value="CHEMOTAXIS_TRANSDUC_2"/>
    <property type="match status" value="1"/>
</dbReference>
<dbReference type="Gene3D" id="1.10.287.950">
    <property type="entry name" value="Methyl-accepting chemotaxis protein"/>
    <property type="match status" value="1"/>
</dbReference>
<evidence type="ECO:0000256" key="1">
    <source>
        <dbReference type="ARBA" id="ARBA00004370"/>
    </source>
</evidence>
<feature type="transmembrane region" description="Helical" evidence="5">
    <location>
        <begin position="12"/>
        <end position="33"/>
    </location>
</feature>
<dbReference type="FunFam" id="1.10.287.950:FF:000001">
    <property type="entry name" value="Methyl-accepting chemotaxis sensory transducer"/>
    <property type="match status" value="1"/>
</dbReference>
<keyword evidence="5" id="KW-0812">Transmembrane</keyword>
<dbReference type="GO" id="GO:0016020">
    <property type="term" value="C:membrane"/>
    <property type="evidence" value="ECO:0007669"/>
    <property type="project" value="UniProtKB-SubCell"/>
</dbReference>
<keyword evidence="5" id="KW-1133">Transmembrane helix</keyword>
<evidence type="ECO:0000313" key="8">
    <source>
        <dbReference type="Proteomes" id="UP000247551"/>
    </source>
</evidence>
<comment type="caution">
    <text evidence="7">The sequence shown here is derived from an EMBL/GenBank/DDBJ whole genome shotgun (WGS) entry which is preliminary data.</text>
</comment>
<accession>A0A318VB43</accession>
<dbReference type="RefSeq" id="WP_110574012.1">
    <property type="nucleotide sequence ID" value="NZ_QKLW01000002.1"/>
</dbReference>
<proteinExistence type="inferred from homology"/>
<dbReference type="Pfam" id="PF00015">
    <property type="entry name" value="MCPsignal"/>
    <property type="match status" value="1"/>
</dbReference>
<feature type="domain" description="Methyl-accepting transducer" evidence="6">
    <location>
        <begin position="411"/>
        <end position="647"/>
    </location>
</feature>
<protein>
    <submittedName>
        <fullName evidence="7">Methyl-accepting chemotaxis protein</fullName>
    </submittedName>
</protein>
<dbReference type="Proteomes" id="UP000247551">
    <property type="component" value="Unassembled WGS sequence"/>
</dbReference>
<comment type="subcellular location">
    <subcellularLocation>
        <location evidence="1">Membrane</location>
    </subcellularLocation>
</comment>
<comment type="similarity">
    <text evidence="3">Belongs to the methyl-accepting chemotaxis (MCP) protein family.</text>
</comment>
<organism evidence="7 8">
    <name type="scientific">Marinomonas alcarazii</name>
    <dbReference type="NCBI Taxonomy" id="491949"/>
    <lineage>
        <taxon>Bacteria</taxon>
        <taxon>Pseudomonadati</taxon>
        <taxon>Pseudomonadota</taxon>
        <taxon>Gammaproteobacteria</taxon>
        <taxon>Oceanospirillales</taxon>
        <taxon>Oceanospirillaceae</taxon>
        <taxon>Marinomonas</taxon>
    </lineage>
</organism>
<feature type="transmembrane region" description="Helical" evidence="5">
    <location>
        <begin position="327"/>
        <end position="345"/>
    </location>
</feature>
<dbReference type="Gene3D" id="3.30.450.20">
    <property type="entry name" value="PAS domain"/>
    <property type="match status" value="1"/>
</dbReference>
<dbReference type="InterPro" id="IPR004089">
    <property type="entry name" value="MCPsignal_dom"/>
</dbReference>
<dbReference type="AlphaFoldDB" id="A0A318VB43"/>
<dbReference type="Pfam" id="PF17201">
    <property type="entry name" value="Cache_3-Cache_2"/>
    <property type="match status" value="1"/>
</dbReference>
<evidence type="ECO:0000256" key="4">
    <source>
        <dbReference type="PROSITE-ProRule" id="PRU00284"/>
    </source>
</evidence>
<dbReference type="GO" id="GO:0007165">
    <property type="term" value="P:signal transduction"/>
    <property type="evidence" value="ECO:0007669"/>
    <property type="project" value="UniProtKB-KW"/>
</dbReference>
<name>A0A318VB43_9GAMM</name>
<gene>
    <name evidence="7" type="ORF">DFP75_102622</name>
</gene>
<dbReference type="InterPro" id="IPR033462">
    <property type="entry name" value="Cache_3-Cache_2"/>
</dbReference>
<dbReference type="InterPro" id="IPR029151">
    <property type="entry name" value="Sensor-like_sf"/>
</dbReference>
<keyword evidence="8" id="KW-1185">Reference proteome</keyword>
<evidence type="ECO:0000256" key="5">
    <source>
        <dbReference type="SAM" id="Phobius"/>
    </source>
</evidence>
<keyword evidence="2 4" id="KW-0807">Transducer</keyword>
<reference evidence="7 8" key="1">
    <citation type="submission" date="2018-06" db="EMBL/GenBank/DDBJ databases">
        <title>Genomic Encyclopedia of Type Strains, Phase III (KMG-III): the genomes of soil and plant-associated and newly described type strains.</title>
        <authorList>
            <person name="Whitman W."/>
        </authorList>
    </citation>
    <scope>NUCLEOTIDE SEQUENCE [LARGE SCALE GENOMIC DNA]</scope>
    <source>
        <strain evidence="7 8">CECT 7730</strain>
    </source>
</reference>
<evidence type="ECO:0000259" key="6">
    <source>
        <dbReference type="PROSITE" id="PS50111"/>
    </source>
</evidence>
<dbReference type="CDD" id="cd11386">
    <property type="entry name" value="MCP_signal"/>
    <property type="match status" value="1"/>
</dbReference>
<dbReference type="PANTHER" id="PTHR32089:SF120">
    <property type="entry name" value="METHYL-ACCEPTING CHEMOTAXIS PROTEIN TLPQ"/>
    <property type="match status" value="1"/>
</dbReference>
<evidence type="ECO:0000256" key="3">
    <source>
        <dbReference type="ARBA" id="ARBA00029447"/>
    </source>
</evidence>
<dbReference type="SUPFAM" id="SSF58104">
    <property type="entry name" value="Methyl-accepting chemotaxis protein (MCP) signaling domain"/>
    <property type="match status" value="1"/>
</dbReference>
<dbReference type="SUPFAM" id="SSF103190">
    <property type="entry name" value="Sensory domain-like"/>
    <property type="match status" value="1"/>
</dbReference>
<dbReference type="PANTHER" id="PTHR32089">
    <property type="entry name" value="METHYL-ACCEPTING CHEMOTAXIS PROTEIN MCPB"/>
    <property type="match status" value="1"/>
</dbReference>
<evidence type="ECO:0000313" key="7">
    <source>
        <dbReference type="EMBL" id="PYF83525.1"/>
    </source>
</evidence>
<sequence>MIQRIKAMPITHQLGVVVFTVSILCFSALSWLASNKSYDGFMTSIDHELQTSANQGSMLLDFYYENLESNTDRLADIFFTLFPGGIKVSDSETVKIGEYDSPLATNSGETINLNFSKPDQFTSMTGGTATVFIRYGDDFLRVSTSLKKENGDRAFGTLLGKGHPGYKKLINGETYAGPAALFGRNYMTKYVPFKDATGKVAGILYIGFDYTEGLKSLENEINTLSFGDTGRATVINLKEGKDFGRVVIDSKNKGKLFSEIGLANAEKHLELMKNQESGTFFTEQTINGVTKENIMTFRHAENWNWALLTGGPVDEFTLVANSVRNSLIIISIICAIILVVLIAFITQRILSPLKRVGQDLQELGNGNLSTHLFENGQENQIHSRNEISILFEHGRNTIKQLRSMQMEVRSSMELLASSSQKVQKTASLASEGMTKQQVETDLVATAMNQMVVAVEDVSKNITETTNETHKADEETRAGTQVVNNVATDMQALAKVIGHASSVMEEVEKESVNIGSVLDVIRSIAEQTNLLALNAAIEAARAGEQGRGFAVVADEVRTLATRTQDATSEIEGMIEQLQKLSKTASSEVISGRDQAAGNAEKAIEASKGLMKVTESVSLINSMSINIASSITEQSAVAVSVNENISSIRHVSNETADGVKEMMATTQTLSEVLEKLKVSVDRFSL</sequence>
<dbReference type="SMART" id="SM00283">
    <property type="entry name" value="MA"/>
    <property type="match status" value="1"/>
</dbReference>
<dbReference type="EMBL" id="QKLW01000002">
    <property type="protein sequence ID" value="PYF83525.1"/>
    <property type="molecule type" value="Genomic_DNA"/>
</dbReference>
<dbReference type="GO" id="GO:0006935">
    <property type="term" value="P:chemotaxis"/>
    <property type="evidence" value="ECO:0007669"/>
    <property type="project" value="UniProtKB-ARBA"/>
</dbReference>
<keyword evidence="5" id="KW-0472">Membrane</keyword>
<evidence type="ECO:0000256" key="2">
    <source>
        <dbReference type="ARBA" id="ARBA00023224"/>
    </source>
</evidence>